<dbReference type="AlphaFoldDB" id="A0A9X2H9E7"/>
<gene>
    <name evidence="2" type="ORF">BJ978_002600</name>
</gene>
<evidence type="ECO:0000256" key="1">
    <source>
        <dbReference type="SAM" id="MobiDB-lite"/>
    </source>
</evidence>
<dbReference type="EMBL" id="JAMZDY010000001">
    <property type="protein sequence ID" value="MCP2371924.1"/>
    <property type="molecule type" value="Genomic_DNA"/>
</dbReference>
<organism evidence="2 3">
    <name type="scientific">Agromyces terreus</name>
    <dbReference type="NCBI Taxonomy" id="424795"/>
    <lineage>
        <taxon>Bacteria</taxon>
        <taxon>Bacillati</taxon>
        <taxon>Actinomycetota</taxon>
        <taxon>Actinomycetes</taxon>
        <taxon>Micrococcales</taxon>
        <taxon>Microbacteriaceae</taxon>
        <taxon>Agromyces</taxon>
    </lineage>
</organism>
<comment type="caution">
    <text evidence="2">The sequence shown here is derived from an EMBL/GenBank/DDBJ whole genome shotgun (WGS) entry which is preliminary data.</text>
</comment>
<evidence type="ECO:0000313" key="3">
    <source>
        <dbReference type="Proteomes" id="UP001139722"/>
    </source>
</evidence>
<feature type="region of interest" description="Disordered" evidence="1">
    <location>
        <begin position="82"/>
        <end position="105"/>
    </location>
</feature>
<keyword evidence="3" id="KW-1185">Reference proteome</keyword>
<reference evidence="2" key="1">
    <citation type="submission" date="2022-06" db="EMBL/GenBank/DDBJ databases">
        <title>Sequencing the genomes of 1000 actinobacteria strains.</title>
        <authorList>
            <person name="Klenk H.-P."/>
        </authorList>
    </citation>
    <scope>NUCLEOTIDE SEQUENCE</scope>
    <source>
        <strain evidence="2">DSM 22016</strain>
    </source>
</reference>
<dbReference type="OrthoDB" id="4981253at2"/>
<proteinExistence type="predicted"/>
<dbReference type="Proteomes" id="UP001139722">
    <property type="component" value="Unassembled WGS sequence"/>
</dbReference>
<protein>
    <submittedName>
        <fullName evidence="2">Uncharacterized protein</fullName>
    </submittedName>
</protein>
<dbReference type="RefSeq" id="WP_156997928.1">
    <property type="nucleotide sequence ID" value="NZ_BAAANU010000008.1"/>
</dbReference>
<evidence type="ECO:0000313" key="2">
    <source>
        <dbReference type="EMBL" id="MCP2371924.1"/>
    </source>
</evidence>
<sequence>MARTVASPPEGKTGNAYTRFFERVDRALSPAFGGATVVEDHPEDTTPIAERLCPVCGHAMGEHVIDHSTPESILECPTSRRLPERPIDVPLNEFGMPIGERGSAQ</sequence>
<accession>A0A9X2H9E7</accession>
<name>A0A9X2H9E7_9MICO</name>